<dbReference type="Pfam" id="PF07715">
    <property type="entry name" value="Plug"/>
    <property type="match status" value="1"/>
</dbReference>
<dbReference type="InterPro" id="IPR037066">
    <property type="entry name" value="Plug_dom_sf"/>
</dbReference>
<dbReference type="STRING" id="1184151.AW736_07375"/>
<keyword evidence="3" id="KW-1134">Transmembrane beta strand</keyword>
<dbReference type="EMBL" id="LRRQ01000054">
    <property type="protein sequence ID" value="OAM90604.1"/>
    <property type="molecule type" value="Genomic_DNA"/>
</dbReference>
<evidence type="ECO:0000256" key="3">
    <source>
        <dbReference type="ARBA" id="ARBA00022452"/>
    </source>
</evidence>
<organism evidence="14 15">
    <name type="scientific">Termitidicoccus mucosus</name>
    <dbReference type="NCBI Taxonomy" id="1184151"/>
    <lineage>
        <taxon>Bacteria</taxon>
        <taxon>Pseudomonadati</taxon>
        <taxon>Verrucomicrobiota</taxon>
        <taxon>Opitutia</taxon>
        <taxon>Opitutales</taxon>
        <taxon>Opitutaceae</taxon>
        <taxon>Termitidicoccus</taxon>
    </lineage>
</organism>
<evidence type="ECO:0000256" key="8">
    <source>
        <dbReference type="ARBA" id="ARBA00023065"/>
    </source>
</evidence>
<dbReference type="PANTHER" id="PTHR32552:SF81">
    <property type="entry name" value="TONB-DEPENDENT OUTER MEMBRANE RECEPTOR"/>
    <property type="match status" value="1"/>
</dbReference>
<evidence type="ECO:0000256" key="11">
    <source>
        <dbReference type="ARBA" id="ARBA00023237"/>
    </source>
</evidence>
<dbReference type="InterPro" id="IPR010917">
    <property type="entry name" value="TonB_rcpt_CS"/>
</dbReference>
<gene>
    <name evidence="14" type="ORF">AW736_07375</name>
</gene>
<evidence type="ECO:0000256" key="12">
    <source>
        <dbReference type="SAM" id="MobiDB-lite"/>
    </source>
</evidence>
<evidence type="ECO:0000256" key="5">
    <source>
        <dbReference type="ARBA" id="ARBA00022692"/>
    </source>
</evidence>
<evidence type="ECO:0000256" key="1">
    <source>
        <dbReference type="ARBA" id="ARBA00004571"/>
    </source>
</evidence>
<feature type="region of interest" description="Disordered" evidence="12">
    <location>
        <begin position="52"/>
        <end position="71"/>
    </location>
</feature>
<dbReference type="OrthoDB" id="8538693at2"/>
<evidence type="ECO:0000256" key="2">
    <source>
        <dbReference type="ARBA" id="ARBA00022448"/>
    </source>
</evidence>
<dbReference type="Gene3D" id="2.170.130.10">
    <property type="entry name" value="TonB-dependent receptor, plug domain"/>
    <property type="match status" value="1"/>
</dbReference>
<keyword evidence="7" id="KW-0408">Iron</keyword>
<comment type="caution">
    <text evidence="14">The sequence shown here is derived from an EMBL/GenBank/DDBJ whole genome shotgun (WGS) entry which is preliminary data.</text>
</comment>
<dbReference type="InterPro" id="IPR012910">
    <property type="entry name" value="Plug_dom"/>
</dbReference>
<keyword evidence="5" id="KW-0812">Transmembrane</keyword>
<dbReference type="RefSeq" id="WP_068769534.1">
    <property type="nucleotide sequence ID" value="NZ_CP109796.1"/>
</dbReference>
<dbReference type="GO" id="GO:0009279">
    <property type="term" value="C:cell outer membrane"/>
    <property type="evidence" value="ECO:0007669"/>
    <property type="project" value="UniProtKB-SubCell"/>
</dbReference>
<evidence type="ECO:0000259" key="13">
    <source>
        <dbReference type="Pfam" id="PF07715"/>
    </source>
</evidence>
<dbReference type="GO" id="GO:0006826">
    <property type="term" value="P:iron ion transport"/>
    <property type="evidence" value="ECO:0007669"/>
    <property type="project" value="UniProtKB-KW"/>
</dbReference>
<feature type="domain" description="TonB-dependent receptor plug" evidence="13">
    <location>
        <begin position="108"/>
        <end position="210"/>
    </location>
</feature>
<name>A0A178IL63_9BACT</name>
<keyword evidence="11" id="KW-0998">Cell outer membrane</keyword>
<sequence length="1165" mass="128928">MHTAPSLRPSHPSSPFLGSPDMQVLPSLPLRVAATMFLAAVLTAGLPGQAVNPAPGESANPDASASANDHKKEEEVVVMDVFTVERERDHGYQATSTLAGSRMATLLKETPAVISVLTKEFMDDVGVTDISELASWGPNVYVDEVDTNSAYTESLVNFGRPVVTRGISSNQGRARNYFISIVPGDVFETEAIEIARGPNAALYGDGSLGGLVSTATKRAKLQRDFAKVEVKPDSWGGIRTSMDTNASMGRFAALRANFLYESMEGWRDAQYSERRATQISATFRPFKRTQLFVEYSGGHGESSAPRENFKDMYSTYNPNWDWSDTTRLKTDYSSSINGPYYTAAEYALLANNQVKYAWDTSDAPVAADRVTANVAPADVGIGRNVGTVSPHLVFMSNNDPYNPARSIPLMNWADAVRSSGLGTNYPIYPTQSENAAIYTGRENYPMSLPSREYSHTPSKTPLGESDWYLWGAYLTQSIGNLAIEVGMNLQHRDSSNFLSGINEVIYYDLNEYLPERKDALTTGTNETAENTNPNAGRAFTDTHYARAYSRNWAKDFRLMLAYPLRLGFMEQRIVGILGRREEYTDYTTKGWVRTNNGSIDTDANRVYVRRYLDDGDAPILSEPRSFGAYEVDYLTYDRSLSKTRMNYMQAAMQGRYWDGILSTTLGIRHDDYKQDLTDRINGRGGIGDPTYDPGTGTWSYVNPSTIAINPSDPANNDVRFLWRGDNPVRANDGDPTNDYPSSFGMNSAMAGVVLWPVKWLGLFANYSEGFTSAAKANDIHGNPIEQPRNKGVDLGLKFELFDGKISGRIGYYKSKSRGANSSFANGLADSFATNTNGSDMWDRAKEIYLSAYNATQEQQWLDKYDRAEQLDAAMRAYVDSIDIDANGWELDFTLNPTRAWAITLNGALTDNAQNNAMPDTKAYWNEHLPEWLELANTEAGHAGAYNATVAGRMSEGIAYVDMVLRNKRDGRPLNGTPDYTANIFTSYTFLYGPLKGLRVGAGAQFIGPRILGIKKYWDPDVRNGVPDADGNPTDKNAAGQEVPRGYWREEPGYGYKTDSSVLANAMLRYTFKLWRREFVLQLNISNLLGFDEYIYSGGVGNATASMNYNWAQLDEHGMPVKKAASAKIDDSGTTTNIQYAGGAQIPTGFRYSVPRKFILTLSTSF</sequence>
<evidence type="ECO:0000313" key="15">
    <source>
        <dbReference type="Proteomes" id="UP000078486"/>
    </source>
</evidence>
<evidence type="ECO:0000256" key="4">
    <source>
        <dbReference type="ARBA" id="ARBA00022496"/>
    </source>
</evidence>
<dbReference type="Proteomes" id="UP000078486">
    <property type="component" value="Unassembled WGS sequence"/>
</dbReference>
<keyword evidence="4" id="KW-0410">Iron transport</keyword>
<accession>A0A178IL63</accession>
<evidence type="ECO:0000256" key="7">
    <source>
        <dbReference type="ARBA" id="ARBA00023004"/>
    </source>
</evidence>
<evidence type="ECO:0000256" key="6">
    <source>
        <dbReference type="ARBA" id="ARBA00022729"/>
    </source>
</evidence>
<keyword evidence="2" id="KW-0813">Transport</keyword>
<evidence type="ECO:0000313" key="14">
    <source>
        <dbReference type="EMBL" id="OAM90604.1"/>
    </source>
</evidence>
<keyword evidence="10" id="KW-0472">Membrane</keyword>
<keyword evidence="8" id="KW-0406">Ion transport</keyword>
<evidence type="ECO:0000256" key="10">
    <source>
        <dbReference type="ARBA" id="ARBA00023136"/>
    </source>
</evidence>
<evidence type="ECO:0000256" key="9">
    <source>
        <dbReference type="ARBA" id="ARBA00023077"/>
    </source>
</evidence>
<dbReference type="PANTHER" id="PTHR32552">
    <property type="entry name" value="FERRICHROME IRON RECEPTOR-RELATED"/>
    <property type="match status" value="1"/>
</dbReference>
<keyword evidence="15" id="KW-1185">Reference proteome</keyword>
<protein>
    <recommendedName>
        <fullName evidence="13">TonB-dependent receptor plug domain-containing protein</fullName>
    </recommendedName>
</protein>
<dbReference type="InterPro" id="IPR036942">
    <property type="entry name" value="Beta-barrel_TonB_sf"/>
</dbReference>
<keyword evidence="9" id="KW-0798">TonB box</keyword>
<proteinExistence type="predicted"/>
<reference evidence="14 15" key="1">
    <citation type="submission" date="2016-01" db="EMBL/GenBank/DDBJ databases">
        <title>High potential of lignocellulose degradation of a new Verrucomicrobia species.</title>
        <authorList>
            <person name="Wang Y."/>
            <person name="Shi Y."/>
            <person name="Qiu Z."/>
            <person name="Liu S."/>
            <person name="Yang H."/>
        </authorList>
    </citation>
    <scope>NUCLEOTIDE SEQUENCE [LARGE SCALE GENOMIC DNA]</scope>
    <source>
        <strain evidence="14 15">TSB47</strain>
    </source>
</reference>
<dbReference type="SUPFAM" id="SSF56935">
    <property type="entry name" value="Porins"/>
    <property type="match status" value="1"/>
</dbReference>
<dbReference type="InterPro" id="IPR039426">
    <property type="entry name" value="TonB-dep_rcpt-like"/>
</dbReference>
<dbReference type="PROSITE" id="PS01156">
    <property type="entry name" value="TONB_DEPENDENT_REC_2"/>
    <property type="match status" value="1"/>
</dbReference>
<dbReference type="Gene3D" id="2.40.170.20">
    <property type="entry name" value="TonB-dependent receptor, beta-barrel domain"/>
    <property type="match status" value="2"/>
</dbReference>
<feature type="compositionally biased region" description="Low complexity" evidence="12">
    <location>
        <begin position="58"/>
        <end position="67"/>
    </location>
</feature>
<comment type="subcellular location">
    <subcellularLocation>
        <location evidence="1">Cell outer membrane</location>
        <topology evidence="1">Multi-pass membrane protein</topology>
    </subcellularLocation>
</comment>
<keyword evidence="6" id="KW-0732">Signal</keyword>
<dbReference type="AlphaFoldDB" id="A0A178IL63"/>